<dbReference type="AlphaFoldDB" id="A0AAV7E3W9"/>
<comment type="caution">
    <text evidence="2">The sequence shown here is derived from an EMBL/GenBank/DDBJ whole genome shotgun (WGS) entry which is preliminary data.</text>
</comment>
<dbReference type="EMBL" id="JAINDJ010000007">
    <property type="protein sequence ID" value="KAG9442502.1"/>
    <property type="molecule type" value="Genomic_DNA"/>
</dbReference>
<evidence type="ECO:0000256" key="1">
    <source>
        <dbReference type="SAM" id="Phobius"/>
    </source>
</evidence>
<proteinExistence type="predicted"/>
<gene>
    <name evidence="2" type="ORF">H6P81_018356</name>
</gene>
<organism evidence="2 3">
    <name type="scientific">Aristolochia fimbriata</name>
    <name type="common">White veined hardy Dutchman's pipe vine</name>
    <dbReference type="NCBI Taxonomy" id="158543"/>
    <lineage>
        <taxon>Eukaryota</taxon>
        <taxon>Viridiplantae</taxon>
        <taxon>Streptophyta</taxon>
        <taxon>Embryophyta</taxon>
        <taxon>Tracheophyta</taxon>
        <taxon>Spermatophyta</taxon>
        <taxon>Magnoliopsida</taxon>
        <taxon>Magnoliidae</taxon>
        <taxon>Piperales</taxon>
        <taxon>Aristolochiaceae</taxon>
        <taxon>Aristolochia</taxon>
    </lineage>
</organism>
<feature type="transmembrane region" description="Helical" evidence="1">
    <location>
        <begin position="104"/>
        <end position="133"/>
    </location>
</feature>
<keyword evidence="3" id="KW-1185">Reference proteome</keyword>
<accession>A0AAV7E3W9</accession>
<sequence>MATVPSLSFATTILGFHLVRSTLRTHIPPVFNRNTLRHVGPLTDSTLSFWLMTGFVCSVARVDKEKWATARRRLPIVFASDAKSPEEEQEAIKKSESSGQGPPFLTILAAIVVLLLIVWVVGSILLWLIGLIVNVPPRS</sequence>
<protein>
    <submittedName>
        <fullName evidence="2">Uncharacterized protein</fullName>
    </submittedName>
</protein>
<keyword evidence="1" id="KW-0472">Membrane</keyword>
<dbReference type="Proteomes" id="UP000825729">
    <property type="component" value="Unassembled WGS sequence"/>
</dbReference>
<keyword evidence="1" id="KW-0812">Transmembrane</keyword>
<keyword evidence="1" id="KW-1133">Transmembrane helix</keyword>
<name>A0AAV7E3W9_ARIFI</name>
<evidence type="ECO:0000313" key="2">
    <source>
        <dbReference type="EMBL" id="KAG9442502.1"/>
    </source>
</evidence>
<evidence type="ECO:0000313" key="3">
    <source>
        <dbReference type="Proteomes" id="UP000825729"/>
    </source>
</evidence>
<reference evidence="2 3" key="1">
    <citation type="submission" date="2021-07" db="EMBL/GenBank/DDBJ databases">
        <title>The Aristolochia fimbriata genome: insights into angiosperm evolution, floral development and chemical biosynthesis.</title>
        <authorList>
            <person name="Jiao Y."/>
        </authorList>
    </citation>
    <scope>NUCLEOTIDE SEQUENCE [LARGE SCALE GENOMIC DNA]</scope>
    <source>
        <strain evidence="2">IBCAS-2021</strain>
        <tissue evidence="2">Leaf</tissue>
    </source>
</reference>